<dbReference type="Gene3D" id="3.40.50.1820">
    <property type="entry name" value="alpha/beta hydrolase"/>
    <property type="match status" value="1"/>
</dbReference>
<reference evidence="4" key="1">
    <citation type="journal article" date="2019" name="Int. J. Syst. Evol. Microbiol.">
        <title>The Global Catalogue of Microorganisms (GCM) 10K type strain sequencing project: providing services to taxonomists for standard genome sequencing and annotation.</title>
        <authorList>
            <consortium name="The Broad Institute Genomics Platform"/>
            <consortium name="The Broad Institute Genome Sequencing Center for Infectious Disease"/>
            <person name="Wu L."/>
            <person name="Ma J."/>
        </authorList>
    </citation>
    <scope>NUCLEOTIDE SEQUENCE [LARGE SCALE GENOMIC DNA]</scope>
    <source>
        <strain evidence="4">CCUG 54520</strain>
    </source>
</reference>
<dbReference type="EMBL" id="JBHSFO010000015">
    <property type="protein sequence ID" value="MFC4606124.1"/>
    <property type="molecule type" value="Genomic_DNA"/>
</dbReference>
<dbReference type="Pfam" id="PF03583">
    <property type="entry name" value="LIP"/>
    <property type="match status" value="1"/>
</dbReference>
<name>A0ABV9FYU7_9NOCA</name>
<organism evidence="3 4">
    <name type="scientific">Rhodococcus kronopolitis</name>
    <dbReference type="NCBI Taxonomy" id="1460226"/>
    <lineage>
        <taxon>Bacteria</taxon>
        <taxon>Bacillati</taxon>
        <taxon>Actinomycetota</taxon>
        <taxon>Actinomycetes</taxon>
        <taxon>Mycobacteriales</taxon>
        <taxon>Nocardiaceae</taxon>
        <taxon>Rhodococcus</taxon>
    </lineage>
</organism>
<dbReference type="InterPro" id="IPR005152">
    <property type="entry name" value="Lipase_secreted"/>
</dbReference>
<dbReference type="Gene3D" id="1.10.260.130">
    <property type="match status" value="1"/>
</dbReference>
<evidence type="ECO:0000256" key="2">
    <source>
        <dbReference type="SAM" id="SignalP"/>
    </source>
</evidence>
<dbReference type="SUPFAM" id="SSF53474">
    <property type="entry name" value="alpha/beta-Hydrolases"/>
    <property type="match status" value="1"/>
</dbReference>
<evidence type="ECO:0000313" key="3">
    <source>
        <dbReference type="EMBL" id="MFC4606124.1"/>
    </source>
</evidence>
<dbReference type="PANTHER" id="PTHR34853:SF5">
    <property type="entry name" value="LIP-DOMAIN-CONTAINING PROTEIN-RELATED"/>
    <property type="match status" value="1"/>
</dbReference>
<accession>A0ABV9FYU7</accession>
<keyword evidence="4" id="KW-1185">Reference proteome</keyword>
<keyword evidence="1" id="KW-0378">Hydrolase</keyword>
<feature type="signal peptide" evidence="2">
    <location>
        <begin position="1"/>
        <end position="31"/>
    </location>
</feature>
<comment type="caution">
    <text evidence="3">The sequence shown here is derived from an EMBL/GenBank/DDBJ whole genome shotgun (WGS) entry which is preliminary data.</text>
</comment>
<feature type="chain" id="PRO_5045652930" evidence="2">
    <location>
        <begin position="32"/>
        <end position="474"/>
    </location>
</feature>
<keyword evidence="2" id="KW-0732">Signal</keyword>
<dbReference type="InterPro" id="IPR029058">
    <property type="entry name" value="AB_hydrolase_fold"/>
</dbReference>
<dbReference type="RefSeq" id="WP_378419852.1">
    <property type="nucleotide sequence ID" value="NZ_JBHSFO010000015.1"/>
</dbReference>
<sequence>MQGRQVRRLGRVGAVGAALALSVTMAAGTVAADPADRPVVVAPAPPLPALPSPPELDPAFYAPPRSAYESLEPGEIIAAREVTVANLSVVPVNVDAWQLSYRSTNTRGEPVAAVTTVLKPRGPARDGGGKLVSFQIAEDATAQYCAPSYAMQLGSIPTLVTGSQIVSAEFLEVQTALAQGWAVSVPDYQGPNSAYAAGPLGGRLALDGVRAAERFAPLGLPGAQTRVGLWGYSGGAIATGHAAELHPSYAPELNLVGVAEGGVPADLSVLLTNANNAAPSGLVLGAVIGLGREYPEFQQFLDQKMNPLGRALIAAKNPLCVAYQAALVPFVNNKGLLDVPGDPLDEPVVRSVIDRTRMGKTVPTAPLFVYQSNPDWIVPVGQVNTLVDTYCKDPAARVQYTRDHASEHLSLGAIGAPSALLWLKDRMDGIPAQPGCATRDVGSMALDQSTWPTFTAAVGEVLAGLFGKAIGAQG</sequence>
<proteinExistence type="predicted"/>
<dbReference type="PANTHER" id="PTHR34853">
    <property type="match status" value="1"/>
</dbReference>
<dbReference type="Proteomes" id="UP001595914">
    <property type="component" value="Unassembled WGS sequence"/>
</dbReference>
<protein>
    <submittedName>
        <fullName evidence="3">Lipase family protein</fullName>
    </submittedName>
</protein>
<evidence type="ECO:0000256" key="1">
    <source>
        <dbReference type="ARBA" id="ARBA00022801"/>
    </source>
</evidence>
<gene>
    <name evidence="3" type="ORF">ACFO6S_20705</name>
</gene>
<dbReference type="PIRSF" id="PIRSF029171">
    <property type="entry name" value="Esterase_LipA"/>
    <property type="match status" value="1"/>
</dbReference>
<evidence type="ECO:0000313" key="4">
    <source>
        <dbReference type="Proteomes" id="UP001595914"/>
    </source>
</evidence>